<evidence type="ECO:0000256" key="1">
    <source>
        <dbReference type="ARBA" id="ARBA00009625"/>
    </source>
</evidence>
<evidence type="ECO:0000256" key="3">
    <source>
        <dbReference type="ARBA" id="ARBA00022801"/>
    </source>
</evidence>
<gene>
    <name evidence="7" type="ORF">DPCES_1728</name>
</gene>
<keyword evidence="5" id="KW-0143">Chaperone</keyword>
<dbReference type="Pfam" id="PF03308">
    <property type="entry name" value="MeaB"/>
    <property type="match status" value="1"/>
</dbReference>
<proteinExistence type="inferred from homology"/>
<dbReference type="AlphaFoldDB" id="A0A098AZT3"/>
<reference evidence="7" key="1">
    <citation type="submission" date="2014-07" db="EMBL/GenBank/DDBJ databases">
        <authorList>
            <person name="Hornung V.Bastian."/>
        </authorList>
    </citation>
    <scope>NUCLEOTIDE SEQUENCE</scope>
    <source>
        <strain evidence="7">PCE-S</strain>
    </source>
</reference>
<dbReference type="GO" id="GO:0005525">
    <property type="term" value="F:GTP binding"/>
    <property type="evidence" value="ECO:0007669"/>
    <property type="project" value="UniProtKB-KW"/>
</dbReference>
<feature type="domain" description="AAA+ ATPase" evidence="6">
    <location>
        <begin position="47"/>
        <end position="172"/>
    </location>
</feature>
<dbReference type="PANTHER" id="PTHR43087:SF1">
    <property type="entry name" value="LAO_AO TRANSPORT SYSTEM ATPASE"/>
    <property type="match status" value="1"/>
</dbReference>
<evidence type="ECO:0000256" key="2">
    <source>
        <dbReference type="ARBA" id="ARBA00022741"/>
    </source>
</evidence>
<keyword evidence="2" id="KW-0547">Nucleotide-binding</keyword>
<evidence type="ECO:0000256" key="4">
    <source>
        <dbReference type="ARBA" id="ARBA00023134"/>
    </source>
</evidence>
<dbReference type="InterPro" id="IPR052040">
    <property type="entry name" value="GTPase/Isobutyryl-CoA_mutase"/>
</dbReference>
<dbReference type="PATRIC" id="fig|49338.4.peg.1857"/>
<dbReference type="InterPro" id="IPR027417">
    <property type="entry name" value="P-loop_NTPase"/>
</dbReference>
<dbReference type="CDD" id="cd03114">
    <property type="entry name" value="MMAA-like"/>
    <property type="match status" value="1"/>
</dbReference>
<dbReference type="GO" id="GO:0003924">
    <property type="term" value="F:GTPase activity"/>
    <property type="evidence" value="ECO:0007669"/>
    <property type="project" value="InterPro"/>
</dbReference>
<keyword evidence="3" id="KW-0378">Hydrolase</keyword>
<dbReference type="Gene3D" id="3.40.50.300">
    <property type="entry name" value="P-loop containing nucleotide triphosphate hydrolases"/>
    <property type="match status" value="1"/>
</dbReference>
<comment type="similarity">
    <text evidence="1">Belongs to the SIMIBI class G3E GTPase family. ArgK/MeaB subfamily.</text>
</comment>
<evidence type="ECO:0000256" key="5">
    <source>
        <dbReference type="ARBA" id="ARBA00023186"/>
    </source>
</evidence>
<evidence type="ECO:0000259" key="6">
    <source>
        <dbReference type="SMART" id="SM00382"/>
    </source>
</evidence>
<dbReference type="SMART" id="SM00382">
    <property type="entry name" value="AAA"/>
    <property type="match status" value="1"/>
</dbReference>
<dbReference type="NCBIfam" id="TIGR00750">
    <property type="entry name" value="lao"/>
    <property type="match status" value="1"/>
</dbReference>
<dbReference type="PANTHER" id="PTHR43087">
    <property type="entry name" value="LYSINE/ARGININE/ORNITHINE TRANSPORT SYSTEM KINASE"/>
    <property type="match status" value="1"/>
</dbReference>
<sequence>MKISAWEPWLERLWQGDKRAAAKLISQVENNQGRVEIMCRILPRTGQRMVLGITGPPGAGKSSLLGALTQLYREQHDKVGIVAVDPSSPYSGGAILGDRIRMQSHGTDPGVFIRSMGTRGHLGGVARFTTDVLKILEAAGYERLLLETVGVGQSELEIMECADTVLLVLNPGTGDGIQAIKAGIMEIADIFVVNKADLPGAERLKNDIEMVLDLNGKKAWRAPVVMTSTLEQRGLNELRDHIAGHQTFLTESGKCRQRRHNAFTQEVWRHWEAIARQAFAAAWQDLPRSEGDDLEPGNPYTLAEEIWASIVSGRFTDRSAP</sequence>
<dbReference type="EMBL" id="LK996017">
    <property type="protein sequence ID" value="CDX01615.1"/>
    <property type="molecule type" value="Genomic_DNA"/>
</dbReference>
<evidence type="ECO:0000313" key="7">
    <source>
        <dbReference type="EMBL" id="CDX01615.1"/>
    </source>
</evidence>
<protein>
    <submittedName>
        <fullName evidence="7">Methylmalonic aciduria type A protein, mitochondrial</fullName>
    </submittedName>
</protein>
<keyword evidence="4" id="KW-0342">GTP-binding</keyword>
<dbReference type="RefSeq" id="WP_208925560.1">
    <property type="nucleotide sequence ID" value="NZ_JAYFNZ010000034.1"/>
</dbReference>
<dbReference type="SUPFAM" id="SSF52540">
    <property type="entry name" value="P-loop containing nucleoside triphosphate hydrolases"/>
    <property type="match status" value="1"/>
</dbReference>
<dbReference type="InterPro" id="IPR005129">
    <property type="entry name" value="GTPase_ArgK"/>
</dbReference>
<dbReference type="InterPro" id="IPR003593">
    <property type="entry name" value="AAA+_ATPase"/>
</dbReference>
<accession>A0A098AZT3</accession>
<name>A0A098AZT3_DESHA</name>
<organism evidence="7">
    <name type="scientific">Desulfitobacterium hafniense</name>
    <name type="common">Desulfitobacterium frappieri</name>
    <dbReference type="NCBI Taxonomy" id="49338"/>
    <lineage>
        <taxon>Bacteria</taxon>
        <taxon>Bacillati</taxon>
        <taxon>Bacillota</taxon>
        <taxon>Clostridia</taxon>
        <taxon>Eubacteriales</taxon>
        <taxon>Desulfitobacteriaceae</taxon>
        <taxon>Desulfitobacterium</taxon>
    </lineage>
</organism>